<reference evidence="2" key="1">
    <citation type="journal article" date="2020" name="Nature">
        <title>Giant virus diversity and host interactions through global metagenomics.</title>
        <authorList>
            <person name="Schulz F."/>
            <person name="Roux S."/>
            <person name="Paez-Espino D."/>
            <person name="Jungbluth S."/>
            <person name="Walsh D.A."/>
            <person name="Denef V.J."/>
            <person name="McMahon K.D."/>
            <person name="Konstantinidis K.T."/>
            <person name="Eloe-Fadrosh E.A."/>
            <person name="Kyrpides N.C."/>
            <person name="Woyke T."/>
        </authorList>
    </citation>
    <scope>NUCLEOTIDE SEQUENCE</scope>
    <source>
        <strain evidence="2">GVMAG-M-3300027963-9</strain>
    </source>
</reference>
<protein>
    <submittedName>
        <fullName evidence="2">Uncharacterized protein</fullName>
    </submittedName>
</protein>
<sequence length="187" mass="22060">MSSIHIVSRSTRVSLDHWLRAEVYVGLGYEKGSKKDAVLNFFFNGLSPWIQSIGYKWSRTEDEIAIKFIKFCYEAEYTLTKKRNFTLMNPEPNHRNYLEDRDTFDYFVSTDRFLEFLDQWQGTLPIVGSRLENYLVEFCYVWVDVQSGQPGTWTQKTLDGDMDSDEEDAHNGNLPDMYANRRKNDLY</sequence>
<proteinExistence type="predicted"/>
<evidence type="ECO:0000256" key="1">
    <source>
        <dbReference type="SAM" id="MobiDB-lite"/>
    </source>
</evidence>
<organism evidence="2">
    <name type="scientific">viral metagenome</name>
    <dbReference type="NCBI Taxonomy" id="1070528"/>
    <lineage>
        <taxon>unclassified sequences</taxon>
        <taxon>metagenomes</taxon>
        <taxon>organismal metagenomes</taxon>
    </lineage>
</organism>
<dbReference type="AlphaFoldDB" id="A0A6C0LRD9"/>
<evidence type="ECO:0000313" key="2">
    <source>
        <dbReference type="EMBL" id="QHU32164.1"/>
    </source>
</evidence>
<feature type="region of interest" description="Disordered" evidence="1">
    <location>
        <begin position="154"/>
        <end position="187"/>
    </location>
</feature>
<name>A0A6C0LRD9_9ZZZZ</name>
<dbReference type="EMBL" id="MN740536">
    <property type="protein sequence ID" value="QHU32164.1"/>
    <property type="molecule type" value="Genomic_DNA"/>
</dbReference>
<accession>A0A6C0LRD9</accession>